<feature type="transmembrane region" description="Helical" evidence="6">
    <location>
        <begin position="124"/>
        <end position="143"/>
    </location>
</feature>
<dbReference type="EMBL" id="CP037867">
    <property type="protein sequence ID" value="QBM28625.1"/>
    <property type="molecule type" value="Genomic_DNA"/>
</dbReference>
<gene>
    <name evidence="7" type="ORF">HPF_13065</name>
</gene>
<feature type="transmembrane region" description="Helical" evidence="6">
    <location>
        <begin position="76"/>
        <end position="94"/>
    </location>
</feature>
<dbReference type="Pfam" id="PF02653">
    <property type="entry name" value="BPD_transp_2"/>
    <property type="match status" value="1"/>
</dbReference>
<evidence type="ECO:0000313" key="7">
    <source>
        <dbReference type="EMBL" id="QBM28625.1"/>
    </source>
</evidence>
<evidence type="ECO:0000256" key="2">
    <source>
        <dbReference type="ARBA" id="ARBA00022475"/>
    </source>
</evidence>
<keyword evidence="3 6" id="KW-0812">Transmembrane</keyword>
<protein>
    <submittedName>
        <fullName evidence="7">Leucine/isoleucine/valine transporter permease subunit</fullName>
    </submittedName>
</protein>
<reference evidence="7 8" key="1">
    <citation type="submission" date="2019-03" db="EMBL/GenBank/DDBJ databases">
        <authorList>
            <person name="Sebastian G."/>
            <person name="Baumann P."/>
            <person name="Ruckert C."/>
            <person name="Kalinowski J."/>
            <person name="Nebel B."/>
            <person name="Takors R."/>
            <person name="Blombach B."/>
        </authorList>
    </citation>
    <scope>NUCLEOTIDE SEQUENCE [LARGE SCALE GENOMIC DNA]</scope>
    <source>
        <strain evidence="7 8">DSM 1084</strain>
    </source>
</reference>
<dbReference type="CDD" id="cd06581">
    <property type="entry name" value="TM_PBP1_LivM_like"/>
    <property type="match status" value="1"/>
</dbReference>
<evidence type="ECO:0000256" key="3">
    <source>
        <dbReference type="ARBA" id="ARBA00022692"/>
    </source>
</evidence>
<dbReference type="InterPro" id="IPR043428">
    <property type="entry name" value="LivM-like"/>
</dbReference>
<proteinExistence type="predicted"/>
<name>A0A4P6X1I5_HYDPS</name>
<feature type="transmembrane region" description="Helical" evidence="6">
    <location>
        <begin position="172"/>
        <end position="192"/>
    </location>
</feature>
<feature type="transmembrane region" description="Helical" evidence="6">
    <location>
        <begin position="251"/>
        <end position="272"/>
    </location>
</feature>
<accession>A0A4P6X1I5</accession>
<dbReference type="Proteomes" id="UP000293912">
    <property type="component" value="Chromosome"/>
</dbReference>
<keyword evidence="2" id="KW-1003">Cell membrane</keyword>
<feature type="transmembrane region" description="Helical" evidence="6">
    <location>
        <begin position="12"/>
        <end position="36"/>
    </location>
</feature>
<keyword evidence="8" id="KW-1185">Reference proteome</keyword>
<evidence type="ECO:0000256" key="6">
    <source>
        <dbReference type="SAM" id="Phobius"/>
    </source>
</evidence>
<comment type="subcellular location">
    <subcellularLocation>
        <location evidence="1">Cell membrane</location>
        <topology evidence="1">Multi-pass membrane protein</topology>
    </subcellularLocation>
</comment>
<evidence type="ECO:0000313" key="8">
    <source>
        <dbReference type="Proteomes" id="UP000293912"/>
    </source>
</evidence>
<organism evidence="7 8">
    <name type="scientific">Hydrogenophaga pseudoflava</name>
    <name type="common">Pseudomonas carboxydoflava</name>
    <dbReference type="NCBI Taxonomy" id="47421"/>
    <lineage>
        <taxon>Bacteria</taxon>
        <taxon>Pseudomonadati</taxon>
        <taxon>Pseudomonadota</taxon>
        <taxon>Betaproteobacteria</taxon>
        <taxon>Burkholderiales</taxon>
        <taxon>Comamonadaceae</taxon>
        <taxon>Hydrogenophaga</taxon>
    </lineage>
</organism>
<dbReference type="GO" id="GO:0005886">
    <property type="term" value="C:plasma membrane"/>
    <property type="evidence" value="ECO:0007669"/>
    <property type="project" value="UniProtKB-SubCell"/>
</dbReference>
<dbReference type="RefSeq" id="WP_060986783.1">
    <property type="nucleotide sequence ID" value="NZ_CP037867.1"/>
</dbReference>
<keyword evidence="5 6" id="KW-0472">Membrane</keyword>
<dbReference type="GO" id="GO:0015658">
    <property type="term" value="F:branched-chain amino acid transmembrane transporter activity"/>
    <property type="evidence" value="ECO:0007669"/>
    <property type="project" value="InterPro"/>
</dbReference>
<evidence type="ECO:0000256" key="4">
    <source>
        <dbReference type="ARBA" id="ARBA00022989"/>
    </source>
</evidence>
<dbReference type="AlphaFoldDB" id="A0A4P6X1I5"/>
<dbReference type="InterPro" id="IPR001851">
    <property type="entry name" value="ABC_transp_permease"/>
</dbReference>
<feature type="transmembrane region" description="Helical" evidence="6">
    <location>
        <begin position="42"/>
        <end position="64"/>
    </location>
</feature>
<dbReference type="PANTHER" id="PTHR30482:SF5">
    <property type="entry name" value="ABC TRANSPORTER PERMEASE PROTEIN"/>
    <property type="match status" value="1"/>
</dbReference>
<feature type="transmembrane region" description="Helical" evidence="6">
    <location>
        <begin position="100"/>
        <end position="117"/>
    </location>
</feature>
<dbReference type="KEGG" id="hpse:HPF_13065"/>
<feature type="transmembrane region" description="Helical" evidence="6">
    <location>
        <begin position="279"/>
        <end position="300"/>
    </location>
</feature>
<evidence type="ECO:0000256" key="1">
    <source>
        <dbReference type="ARBA" id="ARBA00004651"/>
    </source>
</evidence>
<feature type="transmembrane region" description="Helical" evidence="6">
    <location>
        <begin position="222"/>
        <end position="245"/>
    </location>
</feature>
<keyword evidence="4 6" id="KW-1133">Transmembrane helix</keyword>
<dbReference type="PANTHER" id="PTHR30482">
    <property type="entry name" value="HIGH-AFFINITY BRANCHED-CHAIN AMINO ACID TRANSPORT SYSTEM PERMEASE"/>
    <property type="match status" value="1"/>
</dbReference>
<sequence>MRSGNFKQNYRELLALTDSVAVVFWSCVLVAFLLAAPLVLPTYYVSVLLLLLITAVGVLGLNLLTGTTGLISLGHSGFLAVGAYTAGIVASKLGWSMPPAILAGGVSAAIAGVIVGIPSLRLKGLYLAITTMAFAVIINHLILNGGTLTGGSEGLTVPQPSLFGHPLGAERGYYYVVLAFLVVFTFITLNILRSRIGRAFLAIREHDIAAKAMGVNLIRYKLLAFMISAFYTGIAGGLLAFYTRYLNVDSFSLLISIEALSMLIVGGLGTVAGALLGTAFIVLLNEGLGFVFGMIGASFGGSGSTAAYEIKGVIYGLAIVLFLRFEPDGLVGRWRDIKHYWTNWPFRF</sequence>
<evidence type="ECO:0000256" key="5">
    <source>
        <dbReference type="ARBA" id="ARBA00023136"/>
    </source>
</evidence>